<dbReference type="PANTHER" id="PTHR19304">
    <property type="entry name" value="CYCLIC-AMP RESPONSE ELEMENT BINDING PROTEIN"/>
    <property type="match status" value="1"/>
</dbReference>
<evidence type="ECO:0000256" key="4">
    <source>
        <dbReference type="ARBA" id="ARBA00023242"/>
    </source>
</evidence>
<evidence type="ECO:0000256" key="3">
    <source>
        <dbReference type="ARBA" id="ARBA00023163"/>
    </source>
</evidence>
<evidence type="ECO:0000256" key="1">
    <source>
        <dbReference type="ARBA" id="ARBA00004123"/>
    </source>
</evidence>
<dbReference type="AlphaFoldDB" id="A0A8D9EWP6"/>
<dbReference type="EMBL" id="HBUF01576283">
    <property type="protein sequence ID" value="CAG6768447.1"/>
    <property type="molecule type" value="Transcribed_RNA"/>
</dbReference>
<dbReference type="Gene3D" id="1.20.5.170">
    <property type="match status" value="1"/>
</dbReference>
<dbReference type="EMBL" id="HBUF01064442">
    <property type="protein sequence ID" value="CAG6627144.1"/>
    <property type="molecule type" value="Transcribed_RNA"/>
</dbReference>
<evidence type="ECO:0000313" key="7">
    <source>
        <dbReference type="EMBL" id="CAG6768447.1"/>
    </source>
</evidence>
<organism evidence="7">
    <name type="scientific">Cacopsylla melanoneura</name>
    <dbReference type="NCBI Taxonomy" id="428564"/>
    <lineage>
        <taxon>Eukaryota</taxon>
        <taxon>Metazoa</taxon>
        <taxon>Ecdysozoa</taxon>
        <taxon>Arthropoda</taxon>
        <taxon>Hexapoda</taxon>
        <taxon>Insecta</taxon>
        <taxon>Pterygota</taxon>
        <taxon>Neoptera</taxon>
        <taxon>Paraneoptera</taxon>
        <taxon>Hemiptera</taxon>
        <taxon>Sternorrhyncha</taxon>
        <taxon>Psylloidea</taxon>
        <taxon>Psyllidae</taxon>
        <taxon>Psyllinae</taxon>
        <taxon>Cacopsylla</taxon>
    </lineage>
</organism>
<dbReference type="SUPFAM" id="SSF57959">
    <property type="entry name" value="Leucine zipper domain"/>
    <property type="match status" value="1"/>
</dbReference>
<comment type="subcellular location">
    <subcellularLocation>
        <location evidence="1">Nucleus</location>
    </subcellularLocation>
</comment>
<evidence type="ECO:0000259" key="6">
    <source>
        <dbReference type="PROSITE" id="PS50217"/>
    </source>
</evidence>
<dbReference type="Pfam" id="PF07716">
    <property type="entry name" value="bZIP_2"/>
    <property type="match status" value="1"/>
</dbReference>
<feature type="domain" description="BZIP" evidence="6">
    <location>
        <begin position="323"/>
        <end position="386"/>
    </location>
</feature>
<dbReference type="InterPro" id="IPR046347">
    <property type="entry name" value="bZIP_sf"/>
</dbReference>
<dbReference type="EMBL" id="HBUF01229200">
    <property type="protein sequence ID" value="CAG6672662.1"/>
    <property type="molecule type" value="Transcribed_RNA"/>
</dbReference>
<dbReference type="InterPro" id="IPR004827">
    <property type="entry name" value="bZIP"/>
</dbReference>
<protein>
    <submittedName>
        <fullName evidence="7">Cyclic AMP-dependent transcription factor ATF-2</fullName>
    </submittedName>
</protein>
<name>A0A8D9EWP6_9HEMI</name>
<reference evidence="7" key="1">
    <citation type="submission" date="2021-05" db="EMBL/GenBank/DDBJ databases">
        <authorList>
            <person name="Alioto T."/>
            <person name="Alioto T."/>
            <person name="Gomez Garrido J."/>
        </authorList>
    </citation>
    <scope>NUCLEOTIDE SEQUENCE</scope>
</reference>
<keyword evidence="4" id="KW-0539">Nucleus</keyword>
<dbReference type="GO" id="GO:0003700">
    <property type="term" value="F:DNA-binding transcription factor activity"/>
    <property type="evidence" value="ECO:0007669"/>
    <property type="project" value="InterPro"/>
</dbReference>
<keyword evidence="2" id="KW-0805">Transcription regulation</keyword>
<dbReference type="InterPro" id="IPR051027">
    <property type="entry name" value="bZIP_transcription_factors"/>
</dbReference>
<accession>A0A8D9EWP6</accession>
<dbReference type="GO" id="GO:0005634">
    <property type="term" value="C:nucleus"/>
    <property type="evidence" value="ECO:0007669"/>
    <property type="project" value="UniProtKB-SubCell"/>
</dbReference>
<evidence type="ECO:0000256" key="5">
    <source>
        <dbReference type="SAM" id="MobiDB-lite"/>
    </source>
</evidence>
<dbReference type="SMART" id="SM00338">
    <property type="entry name" value="BRLZ"/>
    <property type="match status" value="1"/>
</dbReference>
<dbReference type="EMBL" id="HBUF01401619">
    <property type="protein sequence ID" value="CAG6737046.1"/>
    <property type="molecule type" value="Transcribed_RNA"/>
</dbReference>
<proteinExistence type="predicted"/>
<keyword evidence="3" id="KW-0804">Transcription</keyword>
<evidence type="ECO:0000256" key="2">
    <source>
        <dbReference type="ARBA" id="ARBA00023015"/>
    </source>
</evidence>
<sequence length="402" mass="45325">MDKIKITLTTGVSNQEDQTPTPTKFLKQCEDIGLFNDLQKVNPFDETFKKAIDAQNTLLKYPLTVQNSDETLNTPTPYQIVGIDNIKIEVLNEPLPLVLEKDHLDLSTKQTGLVKNLPPARSPLLQPNIALDSKIDTADATRSPISDTTLSQSPIIKLEHALNSTNENSTSNSVIIAIDDENKTTFVSSKLVPSNSKPITSTSESIKNFILNKKKNTNKASMIVDNSNKKTILDHKLILKRLSKDTNPIDLTSYLNTFRTDNESVDSMVERLEALNSEPLAPEIQITPIPLTGNEKLPLPRKQSSGPDIPPPVRKKSRELSEEEKRQQILERNRLAAKRSRERQKIQQHALEHRLREKEKENKQLKLEIRNLKLKLLATEQEIDQLAHVKAQEMLSRALGNI</sequence>
<dbReference type="PROSITE" id="PS50217">
    <property type="entry name" value="BZIP"/>
    <property type="match status" value="1"/>
</dbReference>
<dbReference type="EMBL" id="HBUF01229201">
    <property type="protein sequence ID" value="CAG6672663.1"/>
    <property type="molecule type" value="Transcribed_RNA"/>
</dbReference>
<dbReference type="CDD" id="cd14687">
    <property type="entry name" value="bZIP_ATF2"/>
    <property type="match status" value="1"/>
</dbReference>
<feature type="region of interest" description="Disordered" evidence="5">
    <location>
        <begin position="290"/>
        <end position="324"/>
    </location>
</feature>